<dbReference type="Proteomes" id="UP000654075">
    <property type="component" value="Unassembled WGS sequence"/>
</dbReference>
<dbReference type="AlphaFoldDB" id="A0A813EUQ0"/>
<comment type="caution">
    <text evidence="1">The sequence shown here is derived from an EMBL/GenBank/DDBJ whole genome shotgun (WGS) entry which is preliminary data.</text>
</comment>
<evidence type="ECO:0000313" key="1">
    <source>
        <dbReference type="EMBL" id="CAE8604878.1"/>
    </source>
</evidence>
<proteinExistence type="predicted"/>
<sequence length="120" mass="13604">MFLKVKLKTVPHNLFHTSGAEGLSKQVGHILGIRRIPPLRFAFSLDVHHMVGAIKQHWVLQTTSTPNYHQHLQKQTILATSQCQTTCPPKETPEELVGADVHPCFNIMKNRMANTVLWQC</sequence>
<dbReference type="EMBL" id="CAJNNV010017066">
    <property type="protein sequence ID" value="CAE8604878.1"/>
    <property type="molecule type" value="Genomic_DNA"/>
</dbReference>
<evidence type="ECO:0000313" key="2">
    <source>
        <dbReference type="Proteomes" id="UP000654075"/>
    </source>
</evidence>
<gene>
    <name evidence="1" type="ORF">PGLA1383_LOCUS23022</name>
</gene>
<protein>
    <submittedName>
        <fullName evidence="1">Uncharacterized protein</fullName>
    </submittedName>
</protein>
<keyword evidence="2" id="KW-1185">Reference proteome</keyword>
<name>A0A813EUQ0_POLGL</name>
<organism evidence="1 2">
    <name type="scientific">Polarella glacialis</name>
    <name type="common">Dinoflagellate</name>
    <dbReference type="NCBI Taxonomy" id="89957"/>
    <lineage>
        <taxon>Eukaryota</taxon>
        <taxon>Sar</taxon>
        <taxon>Alveolata</taxon>
        <taxon>Dinophyceae</taxon>
        <taxon>Suessiales</taxon>
        <taxon>Suessiaceae</taxon>
        <taxon>Polarella</taxon>
    </lineage>
</organism>
<reference evidence="1" key="1">
    <citation type="submission" date="2021-02" db="EMBL/GenBank/DDBJ databases">
        <authorList>
            <person name="Dougan E. K."/>
            <person name="Rhodes N."/>
            <person name="Thang M."/>
            <person name="Chan C."/>
        </authorList>
    </citation>
    <scope>NUCLEOTIDE SEQUENCE</scope>
</reference>
<accession>A0A813EUQ0</accession>